<gene>
    <name evidence="2" type="ordered locus">RSPO_c00327</name>
</gene>
<dbReference type="HOGENOM" id="CLU_2619492_0_0_4"/>
<feature type="compositionally biased region" description="Basic and acidic residues" evidence="1">
    <location>
        <begin position="35"/>
        <end position="53"/>
    </location>
</feature>
<protein>
    <submittedName>
        <fullName evidence="2">Uncharacterized protein</fullName>
    </submittedName>
</protein>
<evidence type="ECO:0000256" key="1">
    <source>
        <dbReference type="SAM" id="MobiDB-lite"/>
    </source>
</evidence>
<dbReference type="EMBL" id="CP002819">
    <property type="protein sequence ID" value="AEG67631.1"/>
    <property type="molecule type" value="Genomic_DNA"/>
</dbReference>
<name>F6G6T6_RALS8</name>
<evidence type="ECO:0000313" key="3">
    <source>
        <dbReference type="Proteomes" id="UP000007953"/>
    </source>
</evidence>
<evidence type="ECO:0000313" key="2">
    <source>
        <dbReference type="EMBL" id="AEG67631.1"/>
    </source>
</evidence>
<feature type="region of interest" description="Disordered" evidence="1">
    <location>
        <begin position="27"/>
        <end position="78"/>
    </location>
</feature>
<accession>F6G6T6</accession>
<dbReference type="AlphaFoldDB" id="F6G6T6"/>
<dbReference type="KEGG" id="rsn:RSPO_c00327"/>
<proteinExistence type="predicted"/>
<organism evidence="2 3">
    <name type="scientific">Ralstonia solanacearum (strain Po82)</name>
    <dbReference type="NCBI Taxonomy" id="1031711"/>
    <lineage>
        <taxon>Bacteria</taxon>
        <taxon>Pseudomonadati</taxon>
        <taxon>Pseudomonadota</taxon>
        <taxon>Betaproteobacteria</taxon>
        <taxon>Burkholderiales</taxon>
        <taxon>Burkholderiaceae</taxon>
        <taxon>Ralstonia</taxon>
        <taxon>Ralstonia solanacearum species complex</taxon>
    </lineage>
</organism>
<reference evidence="2 3" key="1">
    <citation type="journal article" date="2011" name="J. Bacteriol.">
        <title>Complete genome sequence of the plant pathogen Ralstonia solanacearum strain Po82.</title>
        <authorList>
            <person name="Xu J."/>
            <person name="Zheng H.J."/>
            <person name="Liu L."/>
            <person name="Pan Z.C."/>
            <person name="Prior P."/>
            <person name="Tang B."/>
            <person name="Xu J.S."/>
            <person name="Zhang H."/>
            <person name="Tian Q."/>
            <person name="Zhang L.Q."/>
            <person name="Feng J."/>
        </authorList>
    </citation>
    <scope>NUCLEOTIDE SEQUENCE [LARGE SCALE GENOMIC DNA]</scope>
    <source>
        <strain evidence="2 3">Po82</strain>
    </source>
</reference>
<sequence>MRRDRAIALSAGKACPARSEGAFLKPAMHAAGEQDPQRRESRPPAPKAERASHADQALNVIQGPSRTALRMSPASSCA</sequence>
<dbReference type="Proteomes" id="UP000007953">
    <property type="component" value="Chromosome"/>
</dbReference>